<reference evidence="1 2" key="1">
    <citation type="submission" date="2017-10" db="EMBL/GenBank/DDBJ databases">
        <title>Extensive intraspecific genome diversity in a model arbuscular mycorrhizal fungus.</title>
        <authorList>
            <person name="Chen E.C.H."/>
            <person name="Morin E."/>
            <person name="Baudet D."/>
            <person name="Noel J."/>
            <person name="Ndikumana S."/>
            <person name="Charron P."/>
            <person name="St-Onge C."/>
            <person name="Giorgi J."/>
            <person name="Grigoriev I.V."/>
            <person name="Roux C."/>
            <person name="Martin F.M."/>
            <person name="Corradi N."/>
        </authorList>
    </citation>
    <scope>NUCLEOTIDE SEQUENCE [LARGE SCALE GENOMIC DNA]</scope>
    <source>
        <strain evidence="1 2">A1</strain>
    </source>
</reference>
<dbReference type="Proteomes" id="UP000232688">
    <property type="component" value="Unassembled WGS sequence"/>
</dbReference>
<gene>
    <name evidence="1" type="ORF">RhiirA1_466810</name>
</gene>
<evidence type="ECO:0000313" key="1">
    <source>
        <dbReference type="EMBL" id="PKC61262.1"/>
    </source>
</evidence>
<name>A0A2N0RD79_9GLOM</name>
<evidence type="ECO:0000313" key="2">
    <source>
        <dbReference type="Proteomes" id="UP000232688"/>
    </source>
</evidence>
<dbReference type="EMBL" id="LLXH01001012">
    <property type="protein sequence ID" value="PKC61262.1"/>
    <property type="molecule type" value="Genomic_DNA"/>
</dbReference>
<sequence length="105" mass="12247">MQQKKNKKVTSKLYDFSSISDNTSIFSKISNQYTSINFKNRNEDNNNGSSRLFKKVKMENETIQQKPNVDIIDENVVYTNSNSKLHLEEQDESEISDGLFIIQKY</sequence>
<dbReference type="VEuPathDB" id="FungiDB:RhiirA1_466810"/>
<proteinExistence type="predicted"/>
<dbReference type="AlphaFoldDB" id="A0A2N0RD79"/>
<protein>
    <submittedName>
        <fullName evidence="1">Uncharacterized protein</fullName>
    </submittedName>
</protein>
<organism evidence="1 2">
    <name type="scientific">Rhizophagus irregularis</name>
    <dbReference type="NCBI Taxonomy" id="588596"/>
    <lineage>
        <taxon>Eukaryota</taxon>
        <taxon>Fungi</taxon>
        <taxon>Fungi incertae sedis</taxon>
        <taxon>Mucoromycota</taxon>
        <taxon>Glomeromycotina</taxon>
        <taxon>Glomeromycetes</taxon>
        <taxon>Glomerales</taxon>
        <taxon>Glomeraceae</taxon>
        <taxon>Rhizophagus</taxon>
    </lineage>
</organism>
<accession>A0A2N0RD79</accession>
<comment type="caution">
    <text evidence="1">The sequence shown here is derived from an EMBL/GenBank/DDBJ whole genome shotgun (WGS) entry which is preliminary data.</text>
</comment>
<reference evidence="1 2" key="2">
    <citation type="submission" date="2017-10" db="EMBL/GenBank/DDBJ databases">
        <title>Genome analyses suggest a sexual origin of heterokaryosis in a supposedly ancient asexual fungus.</title>
        <authorList>
            <person name="Corradi N."/>
            <person name="Sedzielewska K."/>
            <person name="Noel J."/>
            <person name="Charron P."/>
            <person name="Farinelli L."/>
            <person name="Marton T."/>
            <person name="Kruger M."/>
            <person name="Pelin A."/>
            <person name="Brachmann A."/>
            <person name="Corradi N."/>
        </authorList>
    </citation>
    <scope>NUCLEOTIDE SEQUENCE [LARGE SCALE GENOMIC DNA]</scope>
    <source>
        <strain evidence="1 2">A1</strain>
    </source>
</reference>